<name>A0ABP7EYM5_9ACTN</name>
<dbReference type="EMBL" id="BAABEP010000012">
    <property type="protein sequence ID" value="GAA3724545.1"/>
    <property type="molecule type" value="Genomic_DNA"/>
</dbReference>
<keyword evidence="1" id="KW-0472">Membrane</keyword>
<dbReference type="RefSeq" id="WP_345644916.1">
    <property type="nucleotide sequence ID" value="NZ_BAABEP010000012.1"/>
</dbReference>
<reference evidence="3" key="1">
    <citation type="journal article" date="2019" name="Int. J. Syst. Evol. Microbiol.">
        <title>The Global Catalogue of Microorganisms (GCM) 10K type strain sequencing project: providing services to taxonomists for standard genome sequencing and annotation.</title>
        <authorList>
            <consortium name="The Broad Institute Genomics Platform"/>
            <consortium name="The Broad Institute Genome Sequencing Center for Infectious Disease"/>
            <person name="Wu L."/>
            <person name="Ma J."/>
        </authorList>
    </citation>
    <scope>NUCLEOTIDE SEQUENCE [LARGE SCALE GENOMIC DNA]</scope>
    <source>
        <strain evidence="3">JCM 30846</strain>
    </source>
</reference>
<gene>
    <name evidence="2" type="ORF">GCM10023082_23180</name>
</gene>
<protein>
    <recommendedName>
        <fullName evidence="4">Integral membrane protein</fullName>
    </recommendedName>
</protein>
<dbReference type="Proteomes" id="UP001499884">
    <property type="component" value="Unassembled WGS sequence"/>
</dbReference>
<evidence type="ECO:0000313" key="2">
    <source>
        <dbReference type="EMBL" id="GAA3724545.1"/>
    </source>
</evidence>
<feature type="transmembrane region" description="Helical" evidence="1">
    <location>
        <begin position="41"/>
        <end position="62"/>
    </location>
</feature>
<evidence type="ECO:0000256" key="1">
    <source>
        <dbReference type="SAM" id="Phobius"/>
    </source>
</evidence>
<feature type="transmembrane region" description="Helical" evidence="1">
    <location>
        <begin position="109"/>
        <end position="129"/>
    </location>
</feature>
<sequence length="161" mass="16657">MRRGEPLQRLLFGGVYGSVLASALAAALGNEGGRPDPGYDAAWVCAAAVAAAAAHGYAHAIAHRRIVRGRVTPRILASVLSEWPLLAAATPTVVALLGAYAGWWSEEGALDVSLALNTAALFGWGLWAARAAGQRWLACCRAGGADVLLGLFIVVVNVLTK</sequence>
<keyword evidence="3" id="KW-1185">Reference proteome</keyword>
<evidence type="ECO:0008006" key="4">
    <source>
        <dbReference type="Google" id="ProtNLM"/>
    </source>
</evidence>
<organism evidence="2 3">
    <name type="scientific">Streptomyces tremellae</name>
    <dbReference type="NCBI Taxonomy" id="1124239"/>
    <lineage>
        <taxon>Bacteria</taxon>
        <taxon>Bacillati</taxon>
        <taxon>Actinomycetota</taxon>
        <taxon>Actinomycetes</taxon>
        <taxon>Kitasatosporales</taxon>
        <taxon>Streptomycetaceae</taxon>
        <taxon>Streptomyces</taxon>
    </lineage>
</organism>
<keyword evidence="1" id="KW-0812">Transmembrane</keyword>
<evidence type="ECO:0000313" key="3">
    <source>
        <dbReference type="Proteomes" id="UP001499884"/>
    </source>
</evidence>
<proteinExistence type="predicted"/>
<comment type="caution">
    <text evidence="2">The sequence shown here is derived from an EMBL/GenBank/DDBJ whole genome shotgun (WGS) entry which is preliminary data.</text>
</comment>
<feature type="transmembrane region" description="Helical" evidence="1">
    <location>
        <begin position="83"/>
        <end position="103"/>
    </location>
</feature>
<keyword evidence="1" id="KW-1133">Transmembrane helix</keyword>
<accession>A0ABP7EYM5</accession>
<feature type="transmembrane region" description="Helical" evidence="1">
    <location>
        <begin position="136"/>
        <end position="159"/>
    </location>
</feature>